<evidence type="ECO:0000256" key="3">
    <source>
        <dbReference type="ARBA" id="ARBA00022679"/>
    </source>
</evidence>
<keyword evidence="6" id="KW-0521">NADP</keyword>
<feature type="non-terminal residue" evidence="7">
    <location>
        <position position="156"/>
    </location>
</feature>
<dbReference type="EC" id="2.4.2.31" evidence="6"/>
<keyword evidence="6" id="KW-0520">NAD</keyword>
<evidence type="ECO:0000313" key="8">
    <source>
        <dbReference type="Proteomes" id="UP000663844"/>
    </source>
</evidence>
<evidence type="ECO:0000256" key="1">
    <source>
        <dbReference type="ARBA" id="ARBA00009558"/>
    </source>
</evidence>
<organism evidence="7 8">
    <name type="scientific">Adineta steineri</name>
    <dbReference type="NCBI Taxonomy" id="433720"/>
    <lineage>
        <taxon>Eukaryota</taxon>
        <taxon>Metazoa</taxon>
        <taxon>Spiralia</taxon>
        <taxon>Gnathifera</taxon>
        <taxon>Rotifera</taxon>
        <taxon>Eurotatoria</taxon>
        <taxon>Bdelloidea</taxon>
        <taxon>Adinetida</taxon>
        <taxon>Adinetidae</taxon>
        <taxon>Adineta</taxon>
    </lineage>
</organism>
<reference evidence="7" key="1">
    <citation type="submission" date="2021-02" db="EMBL/GenBank/DDBJ databases">
        <authorList>
            <person name="Nowell W R."/>
        </authorList>
    </citation>
    <scope>NUCLEOTIDE SEQUENCE</scope>
</reference>
<dbReference type="InterPro" id="IPR000768">
    <property type="entry name" value="ART"/>
</dbReference>
<evidence type="ECO:0000256" key="2">
    <source>
        <dbReference type="ARBA" id="ARBA00022676"/>
    </source>
</evidence>
<evidence type="ECO:0000256" key="6">
    <source>
        <dbReference type="RuleBase" id="RU361228"/>
    </source>
</evidence>
<proteinExistence type="inferred from homology"/>
<dbReference type="Proteomes" id="UP000663844">
    <property type="component" value="Unassembled WGS sequence"/>
</dbReference>
<keyword evidence="3 6" id="KW-0808">Transferase</keyword>
<sequence length="156" mass="17962">MTSEYNKAQLTLMRREHFVNNTISELEKSNWNPIDGYQYLPPQTLEDATKGLIQLFPDLKEKVSIAQNECYTESTLLSKEESAAIYLYTMASAFFVHLNEALRAQNQNDLEPWFAYLKLFITALEKLPSTEKTVWRGVSGDVGSIFDDGDIHTWWS</sequence>
<comment type="similarity">
    <text evidence="1 6">Belongs to the Arg-specific ADP-ribosyltransferase family.</text>
</comment>
<protein>
    <recommendedName>
        <fullName evidence="6">NAD(P)(+)--arginine ADP-ribosyltransferase</fullName>
        <ecNumber evidence="6">2.4.2.31</ecNumber>
    </recommendedName>
    <alternativeName>
        <fullName evidence="6">Mono(ADP-ribosyl)transferase</fullName>
    </alternativeName>
</protein>
<dbReference type="AlphaFoldDB" id="A0A820NW14"/>
<name>A0A820NW14_9BILA</name>
<keyword evidence="4" id="KW-0548">Nucleotidyltransferase</keyword>
<gene>
    <name evidence="7" type="ORF">OXD698_LOCUS51109</name>
</gene>
<dbReference type="GO" id="GO:0106274">
    <property type="term" value="F:NAD+-protein-arginine ADP-ribosyltransferase activity"/>
    <property type="evidence" value="ECO:0007669"/>
    <property type="project" value="UniProtKB-EC"/>
</dbReference>
<accession>A0A820NW14</accession>
<dbReference type="Gene3D" id="3.90.176.10">
    <property type="entry name" value="Toxin ADP-ribosyltransferase, Chain A, domain 1"/>
    <property type="match status" value="1"/>
</dbReference>
<evidence type="ECO:0000313" key="7">
    <source>
        <dbReference type="EMBL" id="CAF4394634.1"/>
    </source>
</evidence>
<comment type="caution">
    <text evidence="7">The sequence shown here is derived from an EMBL/GenBank/DDBJ whole genome shotgun (WGS) entry which is preliminary data.</text>
</comment>
<dbReference type="SUPFAM" id="SSF56399">
    <property type="entry name" value="ADP-ribosylation"/>
    <property type="match status" value="1"/>
</dbReference>
<evidence type="ECO:0000256" key="5">
    <source>
        <dbReference type="ARBA" id="ARBA00047597"/>
    </source>
</evidence>
<dbReference type="GO" id="GO:0016779">
    <property type="term" value="F:nucleotidyltransferase activity"/>
    <property type="evidence" value="ECO:0007669"/>
    <property type="project" value="UniProtKB-KW"/>
</dbReference>
<keyword evidence="2 6" id="KW-0328">Glycosyltransferase</keyword>
<evidence type="ECO:0000256" key="4">
    <source>
        <dbReference type="ARBA" id="ARBA00022695"/>
    </source>
</evidence>
<dbReference type="Pfam" id="PF01129">
    <property type="entry name" value="ART"/>
    <property type="match status" value="1"/>
</dbReference>
<comment type="catalytic activity">
    <reaction evidence="5 6">
        <text>L-arginyl-[protein] + NAD(+) = N(omega)-(ADP-D-ribosyl)-L-arginyl-[protein] + nicotinamide + H(+)</text>
        <dbReference type="Rhea" id="RHEA:19149"/>
        <dbReference type="Rhea" id="RHEA-COMP:10532"/>
        <dbReference type="Rhea" id="RHEA-COMP:15087"/>
        <dbReference type="ChEBI" id="CHEBI:15378"/>
        <dbReference type="ChEBI" id="CHEBI:17154"/>
        <dbReference type="ChEBI" id="CHEBI:29965"/>
        <dbReference type="ChEBI" id="CHEBI:57540"/>
        <dbReference type="ChEBI" id="CHEBI:142554"/>
        <dbReference type="EC" id="2.4.2.31"/>
    </reaction>
</comment>
<dbReference type="EMBL" id="CAJOAZ010025641">
    <property type="protein sequence ID" value="CAF4394634.1"/>
    <property type="molecule type" value="Genomic_DNA"/>
</dbReference>